<evidence type="ECO:0000256" key="1">
    <source>
        <dbReference type="ARBA" id="ARBA00022679"/>
    </source>
</evidence>
<dbReference type="Gene3D" id="3.40.630.30">
    <property type="match status" value="1"/>
</dbReference>
<gene>
    <name evidence="4" type="ORF">SAMN04487819_105134</name>
</gene>
<dbReference type="SUPFAM" id="SSF55729">
    <property type="entry name" value="Acyl-CoA N-acyltransferases (Nat)"/>
    <property type="match status" value="1"/>
</dbReference>
<feature type="domain" description="N-acetyltransferase" evidence="3">
    <location>
        <begin position="123"/>
        <end position="259"/>
    </location>
</feature>
<dbReference type="InterPro" id="IPR016181">
    <property type="entry name" value="Acyl_CoA_acyltransferase"/>
</dbReference>
<evidence type="ECO:0000259" key="3">
    <source>
        <dbReference type="PROSITE" id="PS51186"/>
    </source>
</evidence>
<dbReference type="Proteomes" id="UP000198716">
    <property type="component" value="Unassembled WGS sequence"/>
</dbReference>
<dbReference type="EMBL" id="FOMZ01000005">
    <property type="protein sequence ID" value="SFD92443.1"/>
    <property type="molecule type" value="Genomic_DNA"/>
</dbReference>
<evidence type="ECO:0000313" key="4">
    <source>
        <dbReference type="EMBL" id="SFD92443.1"/>
    </source>
</evidence>
<proteinExistence type="predicted"/>
<dbReference type="InterPro" id="IPR050680">
    <property type="entry name" value="YpeA/RimI_acetyltransf"/>
</dbReference>
<evidence type="ECO:0000256" key="2">
    <source>
        <dbReference type="ARBA" id="ARBA00023315"/>
    </source>
</evidence>
<dbReference type="InterPro" id="IPR000182">
    <property type="entry name" value="GNAT_dom"/>
</dbReference>
<protein>
    <submittedName>
        <fullName evidence="4">Acetyltransferase (GNAT) family protein</fullName>
    </submittedName>
</protein>
<dbReference type="PROSITE" id="PS51186">
    <property type="entry name" value="GNAT"/>
    <property type="match status" value="1"/>
</dbReference>
<dbReference type="PANTHER" id="PTHR43420">
    <property type="entry name" value="ACETYLTRANSFERASE"/>
    <property type="match status" value="1"/>
</dbReference>
<dbReference type="CDD" id="cd04301">
    <property type="entry name" value="NAT_SF"/>
    <property type="match status" value="1"/>
</dbReference>
<sequence>MLHHYAQTVISLAELQTLMRRGWPAIRETTIDGWIARLSDGVTRRANSVLPVHCPNDLADAIGRVEELYRGRGLPPVFQIGPAARPSGLDSALARRGYEVRTPTIVQVAPIEDVLRRTPPPHREVRVLNRPDSAWLDLWWAVDGRGGRESRAIAHDVLTGGEALYATGEDRHGTAAVGRLALVGSWAGVYCMAVRPDARRGGHASAVLRGLLERAVELGSEHAWLQVTADNVAARDLYERLGFVTKSSYHYRELTKPVAETVPARTRTA</sequence>
<accession>A0A1I1WGA4</accession>
<reference evidence="5" key="1">
    <citation type="submission" date="2016-10" db="EMBL/GenBank/DDBJ databases">
        <authorList>
            <person name="Varghese N."/>
            <person name="Submissions S."/>
        </authorList>
    </citation>
    <scope>NUCLEOTIDE SEQUENCE [LARGE SCALE GENOMIC DNA]</scope>
    <source>
        <strain evidence="5">DSM 45004</strain>
    </source>
</reference>
<keyword evidence="1 4" id="KW-0808">Transferase</keyword>
<dbReference type="GO" id="GO:0016747">
    <property type="term" value="F:acyltransferase activity, transferring groups other than amino-acyl groups"/>
    <property type="evidence" value="ECO:0007669"/>
    <property type="project" value="InterPro"/>
</dbReference>
<dbReference type="AlphaFoldDB" id="A0A1I1WGA4"/>
<evidence type="ECO:0000313" key="5">
    <source>
        <dbReference type="Proteomes" id="UP000198716"/>
    </source>
</evidence>
<name>A0A1I1WGA4_9ACTN</name>
<organism evidence="4 5">
    <name type="scientific">Actinopolyspora alba</name>
    <dbReference type="NCBI Taxonomy" id="673379"/>
    <lineage>
        <taxon>Bacteria</taxon>
        <taxon>Bacillati</taxon>
        <taxon>Actinomycetota</taxon>
        <taxon>Actinomycetes</taxon>
        <taxon>Actinopolysporales</taxon>
        <taxon>Actinopolysporaceae</taxon>
        <taxon>Actinopolyspora</taxon>
        <taxon>Actinopolyspora alba group</taxon>
    </lineage>
</organism>
<keyword evidence="5" id="KW-1185">Reference proteome</keyword>
<keyword evidence="2" id="KW-0012">Acyltransferase</keyword>
<dbReference type="Pfam" id="PF24553">
    <property type="entry name" value="Rv0428c_C"/>
    <property type="match status" value="1"/>
</dbReference>
<dbReference type="InterPro" id="IPR056935">
    <property type="entry name" value="Rv0428c-like_C"/>
</dbReference>